<evidence type="ECO:0000313" key="2">
    <source>
        <dbReference type="EMBL" id="KAA8541502.1"/>
    </source>
</evidence>
<evidence type="ECO:0000256" key="1">
    <source>
        <dbReference type="SAM" id="MobiDB-lite"/>
    </source>
</evidence>
<keyword evidence="3" id="KW-1185">Reference proteome</keyword>
<dbReference type="OrthoDB" id="1751500at2759"/>
<accession>A0A5J5BID1</accession>
<feature type="region of interest" description="Disordered" evidence="1">
    <location>
        <begin position="1"/>
        <end position="36"/>
    </location>
</feature>
<dbReference type="Proteomes" id="UP000325577">
    <property type="component" value="Linkage Group LG12"/>
</dbReference>
<evidence type="ECO:0000313" key="3">
    <source>
        <dbReference type="Proteomes" id="UP000325577"/>
    </source>
</evidence>
<protein>
    <submittedName>
        <fullName evidence="2">Uncharacterized protein</fullName>
    </submittedName>
</protein>
<proteinExistence type="predicted"/>
<name>A0A5J5BID1_9ASTE</name>
<reference evidence="2 3" key="1">
    <citation type="submission" date="2019-09" db="EMBL/GenBank/DDBJ databases">
        <title>A chromosome-level genome assembly of the Chinese tupelo Nyssa sinensis.</title>
        <authorList>
            <person name="Yang X."/>
            <person name="Kang M."/>
            <person name="Yang Y."/>
            <person name="Xiong H."/>
            <person name="Wang M."/>
            <person name="Zhang Z."/>
            <person name="Wang Z."/>
            <person name="Wu H."/>
            <person name="Ma T."/>
            <person name="Liu J."/>
            <person name="Xi Z."/>
        </authorList>
    </citation>
    <scope>NUCLEOTIDE SEQUENCE [LARGE SCALE GENOMIC DNA]</scope>
    <source>
        <strain evidence="2">J267</strain>
        <tissue evidence="2">Leaf</tissue>
    </source>
</reference>
<organism evidence="2 3">
    <name type="scientific">Nyssa sinensis</name>
    <dbReference type="NCBI Taxonomy" id="561372"/>
    <lineage>
        <taxon>Eukaryota</taxon>
        <taxon>Viridiplantae</taxon>
        <taxon>Streptophyta</taxon>
        <taxon>Embryophyta</taxon>
        <taxon>Tracheophyta</taxon>
        <taxon>Spermatophyta</taxon>
        <taxon>Magnoliopsida</taxon>
        <taxon>eudicotyledons</taxon>
        <taxon>Gunneridae</taxon>
        <taxon>Pentapetalae</taxon>
        <taxon>asterids</taxon>
        <taxon>Cornales</taxon>
        <taxon>Nyssaceae</taxon>
        <taxon>Nyssa</taxon>
    </lineage>
</organism>
<gene>
    <name evidence="2" type="ORF">F0562_022654</name>
</gene>
<sequence length="122" mass="13919">MNVQAHMSGQISGQVPNQTGTQLPGLPQQNGNSLSQIQSLGGHRSILSMEPEFEKARNFMQDNIYKFLMQQQRQQQQQAHEIQPKRVRDIVRRLEERLFKNACHKGGVYEPGHLGESFASFD</sequence>
<dbReference type="EMBL" id="CM018035">
    <property type="protein sequence ID" value="KAA8541502.1"/>
    <property type="molecule type" value="Genomic_DNA"/>
</dbReference>
<dbReference type="AlphaFoldDB" id="A0A5J5BID1"/>